<organism evidence="2 3">
    <name type="scientific">Sinanodonta woodiana</name>
    <name type="common">Chinese pond mussel</name>
    <name type="synonym">Anodonta woodiana</name>
    <dbReference type="NCBI Taxonomy" id="1069815"/>
    <lineage>
        <taxon>Eukaryota</taxon>
        <taxon>Metazoa</taxon>
        <taxon>Spiralia</taxon>
        <taxon>Lophotrochozoa</taxon>
        <taxon>Mollusca</taxon>
        <taxon>Bivalvia</taxon>
        <taxon>Autobranchia</taxon>
        <taxon>Heteroconchia</taxon>
        <taxon>Palaeoheterodonta</taxon>
        <taxon>Unionida</taxon>
        <taxon>Unionoidea</taxon>
        <taxon>Unionidae</taxon>
        <taxon>Unioninae</taxon>
        <taxon>Sinanodonta</taxon>
    </lineage>
</organism>
<protein>
    <recommendedName>
        <fullName evidence="4">SGNH hydrolase-type esterase domain-containing protein</fullName>
    </recommendedName>
</protein>
<evidence type="ECO:0000256" key="1">
    <source>
        <dbReference type="SAM" id="SignalP"/>
    </source>
</evidence>
<accession>A0ABD3UYS3</accession>
<dbReference type="InterPro" id="IPR036514">
    <property type="entry name" value="SGNH_hydro_sf"/>
</dbReference>
<name>A0ABD3UYS3_SINWO</name>
<dbReference type="EMBL" id="JBJQND010000014">
    <property type="protein sequence ID" value="KAL3854594.1"/>
    <property type="molecule type" value="Genomic_DNA"/>
</dbReference>
<dbReference type="Proteomes" id="UP001634394">
    <property type="component" value="Unassembled WGS sequence"/>
</dbReference>
<proteinExistence type="predicted"/>
<dbReference type="AlphaFoldDB" id="A0ABD3UYS3"/>
<evidence type="ECO:0000313" key="3">
    <source>
        <dbReference type="Proteomes" id="UP001634394"/>
    </source>
</evidence>
<dbReference type="Gene3D" id="3.40.50.1110">
    <property type="entry name" value="SGNH hydrolase"/>
    <property type="match status" value="1"/>
</dbReference>
<comment type="caution">
    <text evidence="2">The sequence shown here is derived from an EMBL/GenBank/DDBJ whole genome shotgun (WGS) entry which is preliminary data.</text>
</comment>
<gene>
    <name evidence="2" type="ORF">ACJMK2_013858</name>
</gene>
<evidence type="ECO:0000313" key="2">
    <source>
        <dbReference type="EMBL" id="KAL3854594.1"/>
    </source>
</evidence>
<reference evidence="2 3" key="1">
    <citation type="submission" date="2024-11" db="EMBL/GenBank/DDBJ databases">
        <title>Chromosome-level genome assembly of the freshwater bivalve Anodonta woodiana.</title>
        <authorList>
            <person name="Chen X."/>
        </authorList>
    </citation>
    <scope>NUCLEOTIDE SEQUENCE [LARGE SCALE GENOMIC DNA]</scope>
    <source>
        <strain evidence="2">MN2024</strain>
        <tissue evidence="2">Gills</tissue>
    </source>
</reference>
<evidence type="ECO:0008006" key="4">
    <source>
        <dbReference type="Google" id="ProtNLM"/>
    </source>
</evidence>
<dbReference type="SUPFAM" id="SSF52266">
    <property type="entry name" value="SGNH hydrolase"/>
    <property type="match status" value="1"/>
</dbReference>
<keyword evidence="3" id="KW-1185">Reference proteome</keyword>
<feature type="signal peptide" evidence="1">
    <location>
        <begin position="1"/>
        <end position="19"/>
    </location>
</feature>
<feature type="chain" id="PRO_5044748719" description="SGNH hydrolase-type esterase domain-containing protein" evidence="1">
    <location>
        <begin position="20"/>
        <end position="192"/>
    </location>
</feature>
<sequence length="192" mass="22501">MLVLLVGHSIIARLSQSLALLNLCRVQNNLQIQFHGVPGAWATRFFFLHWRVPVPPPNIVFLQVGENKIGYTDPDLIILNMLSLCMMLLQNGVSSVMVGAMIPRFNPRRVSVSQYTRRIRYINSSLDQTLRDMSRVTFHGLIEFRPRYLHVDEVHFNSRGQIWFLQHNLTCIYCRFFIEILHRTLILLDYEF</sequence>
<keyword evidence="1" id="KW-0732">Signal</keyword>